<dbReference type="SUPFAM" id="SSF54523">
    <property type="entry name" value="Pili subunits"/>
    <property type="match status" value="1"/>
</dbReference>
<reference evidence="16 17" key="1">
    <citation type="submission" date="2019-08" db="EMBL/GenBank/DDBJ databases">
        <title>In-depth cultivation of the pig gut microbiome towards novel bacterial diversity and tailored functional studies.</title>
        <authorList>
            <person name="Wylensek D."/>
            <person name="Hitch T.C.A."/>
            <person name="Clavel T."/>
        </authorList>
    </citation>
    <scope>NUCLEOTIDE SEQUENCE [LARGE SCALE GENOMIC DNA]</scope>
    <source>
        <strain evidence="16 17">SM-530-WT-4B</strain>
    </source>
</reference>
<accession>A0A6L5Y8Z7</accession>
<feature type="domain" description="Trimeric autotransporter adhesin YadA-like head" evidence="13">
    <location>
        <begin position="648"/>
        <end position="668"/>
    </location>
</feature>
<feature type="domain" description="Trimeric autotransporter adhesin YadA-like stalk" evidence="14">
    <location>
        <begin position="2862"/>
        <end position="2904"/>
    </location>
</feature>
<evidence type="ECO:0000259" key="13">
    <source>
        <dbReference type="Pfam" id="PF05658"/>
    </source>
</evidence>
<evidence type="ECO:0000313" key="16">
    <source>
        <dbReference type="EMBL" id="MST54681.1"/>
    </source>
</evidence>
<keyword evidence="6" id="KW-0812">Transmembrane</keyword>
<dbReference type="Gene3D" id="1.20.5.170">
    <property type="match status" value="1"/>
</dbReference>
<evidence type="ECO:0000256" key="7">
    <source>
        <dbReference type="ARBA" id="ARBA00022729"/>
    </source>
</evidence>
<dbReference type="GO" id="GO:0009279">
    <property type="term" value="C:cell outer membrane"/>
    <property type="evidence" value="ECO:0007669"/>
    <property type="project" value="UniProtKB-SubCell"/>
</dbReference>
<evidence type="ECO:0000256" key="9">
    <source>
        <dbReference type="ARBA" id="ARBA00023136"/>
    </source>
</evidence>
<dbReference type="Pfam" id="PF05662">
    <property type="entry name" value="YadA_stalk"/>
    <property type="match status" value="6"/>
</dbReference>
<feature type="coiled-coil region" evidence="11">
    <location>
        <begin position="3050"/>
        <end position="3108"/>
    </location>
</feature>
<dbReference type="SUPFAM" id="SSF101967">
    <property type="entry name" value="Adhesin YadA, collagen-binding domain"/>
    <property type="match status" value="5"/>
</dbReference>
<dbReference type="Proteomes" id="UP000473699">
    <property type="component" value="Unassembled WGS sequence"/>
</dbReference>
<evidence type="ECO:0000256" key="10">
    <source>
        <dbReference type="ARBA" id="ARBA00023237"/>
    </source>
</evidence>
<evidence type="ECO:0000256" key="2">
    <source>
        <dbReference type="ARBA" id="ARBA00004442"/>
    </source>
</evidence>
<evidence type="ECO:0000256" key="5">
    <source>
        <dbReference type="ARBA" id="ARBA00022452"/>
    </source>
</evidence>
<comment type="caution">
    <text evidence="16">The sequence shown here is derived from an EMBL/GenBank/DDBJ whole genome shotgun (WGS) entry which is preliminary data.</text>
</comment>
<organism evidence="16 17">
    <name type="scientific">Pyramidobacter porci</name>
    <dbReference type="NCBI Taxonomy" id="2605789"/>
    <lineage>
        <taxon>Bacteria</taxon>
        <taxon>Thermotogati</taxon>
        <taxon>Synergistota</taxon>
        <taxon>Synergistia</taxon>
        <taxon>Synergistales</taxon>
        <taxon>Dethiosulfovibrionaceae</taxon>
        <taxon>Pyramidobacter</taxon>
    </lineage>
</organism>
<evidence type="ECO:0000256" key="1">
    <source>
        <dbReference type="ARBA" id="ARBA00004241"/>
    </source>
</evidence>
<dbReference type="Gene3D" id="3.30.1300.30">
    <property type="entry name" value="GSPII I/J protein-like"/>
    <property type="match status" value="1"/>
</dbReference>
<feature type="domain" description="Trimeric autotransporter adhesin YadA-like head" evidence="13">
    <location>
        <begin position="496"/>
        <end position="522"/>
    </location>
</feature>
<keyword evidence="17" id="KW-1185">Reference proteome</keyword>
<proteinExistence type="inferred from homology"/>
<comment type="similarity">
    <text evidence="3">Belongs to the autotransporter-2 (AT-2) (TC 1.B.40) family.</text>
</comment>
<dbReference type="PANTHER" id="PTHR24637">
    <property type="entry name" value="COLLAGEN"/>
    <property type="match status" value="1"/>
</dbReference>
<evidence type="ECO:0000256" key="4">
    <source>
        <dbReference type="ARBA" id="ARBA00022448"/>
    </source>
</evidence>
<comment type="subcellular location">
    <subcellularLocation>
        <location evidence="2">Cell outer membrane</location>
    </subcellularLocation>
    <subcellularLocation>
        <location evidence="1">Cell surface</location>
    </subcellularLocation>
</comment>
<dbReference type="Pfam" id="PF03895">
    <property type="entry name" value="YadA_anchor"/>
    <property type="match status" value="1"/>
</dbReference>
<dbReference type="InterPro" id="IPR005594">
    <property type="entry name" value="YadA_C"/>
</dbReference>
<dbReference type="EMBL" id="VUNH01000001">
    <property type="protein sequence ID" value="MST54681.1"/>
    <property type="molecule type" value="Genomic_DNA"/>
</dbReference>
<feature type="domain" description="Trimeric autotransporter adhesin YadA-like head" evidence="13">
    <location>
        <begin position="830"/>
        <end position="855"/>
    </location>
</feature>
<dbReference type="Gene3D" id="2.20.70.140">
    <property type="match status" value="2"/>
</dbReference>
<feature type="domain" description="Trimeric autotransporter adhesin YadA-like stalk" evidence="14">
    <location>
        <begin position="1168"/>
        <end position="1204"/>
    </location>
</feature>
<feature type="domain" description="ESPR" evidence="15">
    <location>
        <begin position="10"/>
        <end position="56"/>
    </location>
</feature>
<feature type="domain" description="Trimeric autotransporter adhesin YadA-like head" evidence="13">
    <location>
        <begin position="707"/>
        <end position="728"/>
    </location>
</feature>
<sequence length="3111" mass="318353">MILPKESAFMNKIYKVIWSKVRNCHVVVSELVKRGGKTTSGNIPGGVVKTGTALLLALMLTTGKAGIMPAGAYVQGGAGDNEITMQGQYVALYIGPNQPVPGEMTKQFADPSGAVHNYTAMQVSGGLQEWYYVRDGYTIFVEQDYRHSLSTTPNLIRTYKIDANADDGGLLSDTQVLISYAGVTTLNEKSLNKGEAGAYAGGVNSSAYRPLTDSGYVMEIDGKWVGDTRNPVTGKINPDLFNNHFKEVTKDIGDTNTYRLNGKVVPNDALYAIRHWNKGTNAWEVLLGVFTNDTAGNDIYRGKVFGFNNEVLMTAQDPVSKKYYSYWATEVVDPNAPLSSMTMHQFNNIINELKENDLKLHEDDLKKIDVAPIAGGGTIALDTNGGADVPGTVNVTGVGGTNGEDRKIRFANRAVVKEQYIDTDGKLKFRDVVTEGQFDIPVGASVIANNGAAYTADAELTDLKINGQNYRITGVHDYSVNSTTPASDTNYDNSGATGGNALAAGVSAQARGTGDVVIGYQASTDLSALGNNIAIGASGTVTRGADSIAIGSGAKVESNQTGGMIAFGKGATIASSAHANAIAIGTGSNVGGDGLAIGPSASVTSSSTEGGGGIAIGNSAKVDAQEGGIAIGKNATATNSSGNDGAPIAIGQEASVTGVQSMALGYQAKTEGSQQKVVVVGAQAEATGSSQYATVIGAEANANVQKASALGYQASATAEGGVALGAGSKADRNNWDPSGISVYIPSTAGTAQQNAINATKATDGAVSVGSSSVRRQIINVAAGSSDTDAVNVAQLKAAIGTASGGGVHYFSVSANDSASPDGTNWNNDGATGDSAIAVGRKSRAIGASSVAFGLDSHAAGMGGISIGRMTEGQDYRYQGALGNDSIAIGTDAIAGVKDHPGEVIASVALGIRAVSNKTDAVALGSYSVADRDPVADKTSVYMGSDTAVQDTAAYTRSAVAVGRTTGGNESWASPFNRQITGVAAGTENTDAVNVAQLKAVAAMVETAAGVHYFSVNADDSASPASTNWNNDGATGAKAIAIGVSSKAKGSDSIAIGSESQVETNNGVAIGLKSQSGNSGVAIGANSQSGSESVALGNGAKAYVRGVVALGNGANASVGNSVAIGSSSTADRGTAAPNDVYLNDDANVQATVKGDLGALSIGSAAGTRQIVNVAAGKEDSDAVNVAQLKAVNNKVEQNSTDITALQGGFTVSGATGAKQTITLGGTTKQNIQFVGEANKIDVTVVNAADGAKVTVSANPNLGTNIDISNNSAITNLDNRVTANAGNITNNATNITKLQGGFDLKAGTTTSNVALGGTKPTVEFATTDDTMTVGLAGTKVTYGIDKTKLVQNITGDVINQINNTTTNPVINISAKFGVTAESGAQKTVTLAKDTEPTVKFEGDGTYIKSAMTADGVKYNLDTTALNNAITNNTTVNQNKTDITNLQAGFNVKAGANQGAIQAGNTLEFAGKNYVETEYDSAAKKMTIGLDDATKTKIDNISTTIGAAAKWTIQDAESTPGTKVIDSVTPLVVTGADGVTTKVTAGGLTIGLDGAALGNTINNSSTVINNVEAKFKIADAGTGTQTITADKTGTQTIKFEGDGSLIESEVGSNGVKYKVNATELNTAITNNATVQQNKTDISTLTTTVNNHTTDISNLKGGFTVSNEAGTKQDITLGGTAKQNIQFKGETDKIAVEVANAADGATVTVKADPKLGETIDISNNTTVNALKAGFDLKAGGTTNNVALGGATAPTVEFATADDTMTVGLAGTKVTYGIDKTKLVQNITGDVINQINNTTSNPVTNIDGKFKVSDGTSANTKTLTIGKSGVPEIQFKGETDKIAVEVAGTDSIPVVTVKADPKLGETIDISNNSSITNINNTIDKGLDFGGDSGAKINKKLGEQLNIKGGATADLTENNIGVASDGTQLNVKLKKDIDLGATGSVTTGATVINNGGLTINGKTYVTNAGLNANDQKIANVANGSDPTDAVNYGQLTAQIANSKTILKDGHNTTVEGEGTAANPYKVNVKDDLVLGKAGADGKDGSIGINGKDGQSVVIHGKDGISIKGEDGKDGVTIYAKDGADGTEGKIGLTGPKGSDGKNAHADIGINAGPASLDPAKNLSATEMTRIYYTDEKGDHQVATMDDGLKFAGNTGEVTKKLNGIMTIKGTGAKADTEYDTSNVRTIVDSNGNLLVGLDKNLKSETITVGKDGKDGKIGVAGANGKDGVTIWSEGPAGQDGADGHIGLNGKDGASADIHVHEGAPGVDGAPGTTLTRIVYEDKDGNTHDVATLDDGMKYGGDTGAVIKKHLNEQVNVIGGIADASKLTDDDNIGVVSDGSNNLKVRLAKDLNLGAEGSLTINGKTYANKDGLNANSQKIVNVADGAVDSSSTDAVNGSQLYKATTGITAKGLIFGANSGADVTNKLGSTVKIQGAGAEDDDKYSGENLKTKIAQDSDGNTTIDILLNKNLKAESITVGKDGKDGKIGVAGANGKDGVTIWSEGPAGQNGVDGHIGLNGKDGASADIHVHEGAPGVDGAPGTTLTRIVYEDKDGNTHDVATLDDGMKYAGDDGQSDASKVIKKKLNSTLDIVGGADATKLTDANIGVNNDDGKLKIQLAQNLNLTNAGSLTIGDTLLNSSGLTITGGPKITKTEVNMGGLQITNVRSGGDVDTNAANIGDVKKAIENASSNLTDKGFALSADDSGTVSRKLGESVHVAGDGVNTETKVVTETSGEKKLVVALKNELKFDVTGTTNKLTINKDGKGTINGLTNTTWNPLTITSGQAATEDQLKAVDDKIAAVSADTLKSWDAQIDGVKVKTVSKNDNVLNFKTGSNIKLSNDSGALKIGVVDAPTFTGKVTAKGFDATGNKVVNVAKGEVSQTSADAVNGSQLWGVSSSVSNHFGGGSTINVDGSVSAPTYNIRGGTYHNVGDALSAVDKQFTNVYNNFGNVYNQMGELRGSIKTTGALGSALSALKPMHYDPVEPSQLMAGFGAYKGEYALALGFAHYVKEDFMVHAGVSVSHHGESMANAGLTWKIGRKEDKEKIPARYRSGPMNSVYVMQKENAELQAQVASLKRTNVQQAETNALQSQEIAELKAMQAELRANMEEMRRLLRASRR</sequence>
<gene>
    <name evidence="16" type="ORF">FYJ74_01250</name>
</gene>
<feature type="domain" description="Trimeric autotransporter adhesin YadA-like head" evidence="13">
    <location>
        <begin position="1088"/>
        <end position="1113"/>
    </location>
</feature>
<evidence type="ECO:0000256" key="11">
    <source>
        <dbReference type="SAM" id="Coils"/>
    </source>
</evidence>
<feature type="domain" description="Trimeric autotransporter adhesin YadA-like C-terminal membrane anchor" evidence="12">
    <location>
        <begin position="2971"/>
        <end position="3027"/>
    </location>
</feature>
<keyword evidence="8" id="KW-0653">Protein transport</keyword>
<dbReference type="InterPro" id="IPR011049">
    <property type="entry name" value="Serralysin-like_metalloprot_C"/>
</dbReference>
<dbReference type="InterPro" id="IPR045584">
    <property type="entry name" value="Pilin-like"/>
</dbReference>
<dbReference type="Gene3D" id="2.150.10.10">
    <property type="entry name" value="Serralysin-like metalloprotease, C-terminal"/>
    <property type="match status" value="5"/>
</dbReference>
<feature type="domain" description="Trimeric autotransporter adhesin YadA-like head" evidence="13">
    <location>
        <begin position="906"/>
        <end position="927"/>
    </location>
</feature>
<dbReference type="InterPro" id="IPR008635">
    <property type="entry name" value="Coiled_stalk_dom"/>
</dbReference>
<feature type="domain" description="Trimeric autotransporter adhesin YadA-like head" evidence="13">
    <location>
        <begin position="1033"/>
        <end position="1059"/>
    </location>
</feature>
<evidence type="ECO:0000256" key="3">
    <source>
        <dbReference type="ARBA" id="ARBA00005848"/>
    </source>
</evidence>
<feature type="domain" description="Trimeric autotransporter adhesin YadA-like stalk" evidence="14">
    <location>
        <begin position="1970"/>
        <end position="2007"/>
    </location>
</feature>
<keyword evidence="7" id="KW-0732">Signal</keyword>
<evidence type="ECO:0000259" key="12">
    <source>
        <dbReference type="Pfam" id="PF03895"/>
    </source>
</evidence>
<feature type="domain" description="Trimeric autotransporter adhesin YadA-like stalk" evidence="14">
    <location>
        <begin position="978"/>
        <end position="1008"/>
    </location>
</feature>
<dbReference type="Pfam" id="PF05658">
    <property type="entry name" value="YadA_head"/>
    <property type="match status" value="7"/>
</dbReference>
<evidence type="ECO:0000313" key="17">
    <source>
        <dbReference type="Proteomes" id="UP000473699"/>
    </source>
</evidence>
<keyword evidence="11" id="KW-0175">Coiled coil</keyword>
<keyword evidence="9" id="KW-0472">Membrane</keyword>
<dbReference type="GO" id="GO:0009986">
    <property type="term" value="C:cell surface"/>
    <property type="evidence" value="ECO:0007669"/>
    <property type="project" value="UniProtKB-SubCell"/>
</dbReference>
<dbReference type="InterPro" id="IPR008640">
    <property type="entry name" value="Adhesin_Head_dom"/>
</dbReference>
<feature type="domain" description="Trimeric autotransporter adhesin YadA-like stalk" evidence="14">
    <location>
        <begin position="2371"/>
        <end position="2404"/>
    </location>
</feature>
<keyword evidence="4" id="KW-0813">Transport</keyword>
<dbReference type="Pfam" id="PF13018">
    <property type="entry name" value="ESPR"/>
    <property type="match status" value="1"/>
</dbReference>
<evidence type="ECO:0000256" key="8">
    <source>
        <dbReference type="ARBA" id="ARBA00022927"/>
    </source>
</evidence>
<evidence type="ECO:0000256" key="6">
    <source>
        <dbReference type="ARBA" id="ARBA00022692"/>
    </source>
</evidence>
<dbReference type="InterPro" id="IPR024973">
    <property type="entry name" value="ESPR"/>
</dbReference>
<keyword evidence="10" id="KW-0998">Cell outer membrane</keyword>
<dbReference type="Gene3D" id="6.10.250.2040">
    <property type="match status" value="1"/>
</dbReference>
<protein>
    <recommendedName>
        <fullName evidence="18">Autotransporter adhesin</fullName>
    </recommendedName>
</protein>
<name>A0A6L5Y8Z7_9BACT</name>
<feature type="domain" description="Trimeric autotransporter adhesin YadA-like stalk" evidence="14">
    <location>
        <begin position="776"/>
        <end position="817"/>
    </location>
</feature>
<evidence type="ECO:0000259" key="14">
    <source>
        <dbReference type="Pfam" id="PF05662"/>
    </source>
</evidence>
<evidence type="ECO:0008006" key="18">
    <source>
        <dbReference type="Google" id="ProtNLM"/>
    </source>
</evidence>
<dbReference type="GO" id="GO:0015031">
    <property type="term" value="P:protein transport"/>
    <property type="evidence" value="ECO:0007669"/>
    <property type="project" value="UniProtKB-KW"/>
</dbReference>
<keyword evidence="5" id="KW-1134">Transmembrane beta strand</keyword>
<dbReference type="CDD" id="cd12820">
    <property type="entry name" value="LbR_YadA-like"/>
    <property type="match status" value="2"/>
</dbReference>
<evidence type="ECO:0000259" key="15">
    <source>
        <dbReference type="Pfam" id="PF13018"/>
    </source>
</evidence>